<dbReference type="Proteomes" id="UP000269721">
    <property type="component" value="Unassembled WGS sequence"/>
</dbReference>
<gene>
    <name evidence="2" type="ORF">BDK51DRAFT_43928</name>
</gene>
<dbReference type="AlphaFoldDB" id="A0A4P9WIK5"/>
<dbReference type="EMBL" id="KZ994530">
    <property type="protein sequence ID" value="RKO92701.1"/>
    <property type="molecule type" value="Genomic_DNA"/>
</dbReference>
<protein>
    <submittedName>
        <fullName evidence="2">Uncharacterized protein</fullName>
    </submittedName>
</protein>
<proteinExistence type="predicted"/>
<feature type="compositionally biased region" description="Basic and acidic residues" evidence="1">
    <location>
        <begin position="146"/>
        <end position="155"/>
    </location>
</feature>
<evidence type="ECO:0000256" key="1">
    <source>
        <dbReference type="SAM" id="MobiDB-lite"/>
    </source>
</evidence>
<name>A0A4P9WIK5_9FUNG</name>
<feature type="region of interest" description="Disordered" evidence="1">
    <location>
        <begin position="146"/>
        <end position="179"/>
    </location>
</feature>
<accession>A0A4P9WIK5</accession>
<sequence>MPGSGMNPEVARARDAAKLSFLSLKRQVDHGYEPTFTASLFYMNQHTIRCCPREMPRRRNEAPHEEGEEKAWAKSRRFGFASRLALGEVPVKRIPLADPVQQPEYSTNLFDVSRHAVFVVQGCAFRPYLPSRGTGCVETEKAAVGERKRSWRDDPANLVPMHSNSGPLSKNADKAGSSLHQRSISTEARLCDWSQSKFPTSQHFPMPVRLHVNLLLLRTQSPAAYAFWTEHFGDQMEVSKTVFRAALARFGRHEVHIGAKYMNTRVFRAPVLRKGPLGNMFASVPESGAIENSRLGNFADIPVDADPGSGIIRVGGNLKKCTSSSGEILRKSTIWHLDAKLTVLRKRVVHLFLATQARRTPIREPFLGPEPSFRSEFTVRVKSALEIFFVKLVIQPHYLLPRTQRKVSPVRLTFCDDLEIPRIENPAAHRFSNFQYATNCGRRQFRGALRLLGIHIDLKSHVGKKGDITPSALRKMIACEGSLAAAFPCAEPCQPDLLKSDRSFPGPTPNPLVLIQAVKDSRCATATGESNPSPAIKSGTPLEVARPSGRGHGLEACSWQCSNVISLATKAVWRNISDALMKRSDAVDKELNISPAPEGAIKPKVVCGRAAADPSESRTKNKSLWRDGGRRGYLIVALTSGLKVIRRGNGVDTDERMIGTTPTSSACRRDRLRTGGPCIIRRESRHRRAELGQGFGDVIVPTDEQLSTCLG</sequence>
<evidence type="ECO:0000313" key="3">
    <source>
        <dbReference type="Proteomes" id="UP000269721"/>
    </source>
</evidence>
<organism evidence="2 3">
    <name type="scientific">Blyttiomyces helicus</name>
    <dbReference type="NCBI Taxonomy" id="388810"/>
    <lineage>
        <taxon>Eukaryota</taxon>
        <taxon>Fungi</taxon>
        <taxon>Fungi incertae sedis</taxon>
        <taxon>Chytridiomycota</taxon>
        <taxon>Chytridiomycota incertae sedis</taxon>
        <taxon>Chytridiomycetes</taxon>
        <taxon>Chytridiomycetes incertae sedis</taxon>
        <taxon>Blyttiomyces</taxon>
    </lineage>
</organism>
<keyword evidence="3" id="KW-1185">Reference proteome</keyword>
<reference evidence="3" key="1">
    <citation type="journal article" date="2018" name="Nat. Microbiol.">
        <title>Leveraging single-cell genomics to expand the fungal tree of life.</title>
        <authorList>
            <person name="Ahrendt S.R."/>
            <person name="Quandt C.A."/>
            <person name="Ciobanu D."/>
            <person name="Clum A."/>
            <person name="Salamov A."/>
            <person name="Andreopoulos B."/>
            <person name="Cheng J.F."/>
            <person name="Woyke T."/>
            <person name="Pelin A."/>
            <person name="Henrissat B."/>
            <person name="Reynolds N.K."/>
            <person name="Benny G.L."/>
            <person name="Smith M.E."/>
            <person name="James T.Y."/>
            <person name="Grigoriev I.V."/>
        </authorList>
    </citation>
    <scope>NUCLEOTIDE SEQUENCE [LARGE SCALE GENOMIC DNA]</scope>
</reference>
<evidence type="ECO:0000313" key="2">
    <source>
        <dbReference type="EMBL" id="RKO92701.1"/>
    </source>
</evidence>